<evidence type="ECO:0000313" key="1">
    <source>
        <dbReference type="EMBL" id="RNL57696.1"/>
    </source>
</evidence>
<comment type="caution">
    <text evidence="1">The sequence shown here is derived from an EMBL/GenBank/DDBJ whole genome shotgun (WGS) entry which is preliminary data.</text>
</comment>
<sequence length="464" mass="53007">MHIRKYDLNFGRRELLKGIACGAGTGVLMPIEKVMAKDMPLTNAYPDELYSIEDQTKGKISVGDYITKANVEDAKHILDPSMYDQIKNAGRRIKIKAPTTDMRKLFNHAYYEAMQRNIAEGRTAKFNADGNVVDAQGNPWGGGVPFISPKTGVEVWANMAMSWGRADANTYAIKQWDFGADGKLEYQYDFQWVELQMQARTDRKVFRGYDKELRRQTVYFSNSADVRGTSFLSNWSVDQRQIPDLYGYLPEFRRVRQFPANQRFEPLIPGATWFLTDPWAAGDPFLTWGNHKIIERKPMLIACSGNFSGTDDNWKPKEQEVGNPIFWESEYEMAPDIIVTECEPVGFPRSPVSKKRVYVDARNSVPCGCVRYDRQGKLWANFEMAFGQFVGGGKDGKRVVMSADGKTPAWSWTYVMIYDHQNKRLSRTHHAKKGVGTESLFQIDEDWLFETYCTQQALQSLGRA</sequence>
<gene>
    <name evidence="1" type="ORF">D0911_18640</name>
</gene>
<proteinExistence type="predicted"/>
<reference evidence="1 2" key="1">
    <citation type="submission" date="2018-10" db="EMBL/GenBank/DDBJ databases">
        <title>Draft genome sequence of Zhongshania sp. DSW25-10.</title>
        <authorList>
            <person name="Oh J."/>
        </authorList>
    </citation>
    <scope>NUCLEOTIDE SEQUENCE [LARGE SCALE GENOMIC DNA]</scope>
    <source>
        <strain evidence="1 2">DSW25-10</strain>
    </source>
</reference>
<organism evidence="1 2">
    <name type="scientific">Zhongshania marina</name>
    <dbReference type="NCBI Taxonomy" id="2304603"/>
    <lineage>
        <taxon>Bacteria</taxon>
        <taxon>Pseudomonadati</taxon>
        <taxon>Pseudomonadota</taxon>
        <taxon>Gammaproteobacteria</taxon>
        <taxon>Cellvibrionales</taxon>
        <taxon>Spongiibacteraceae</taxon>
        <taxon>Zhongshania</taxon>
    </lineage>
</organism>
<evidence type="ECO:0000313" key="2">
    <source>
        <dbReference type="Proteomes" id="UP000274695"/>
    </source>
</evidence>
<protein>
    <submittedName>
        <fullName evidence="1">DUF1329 domain-containing protein</fullName>
    </submittedName>
</protein>
<dbReference type="EMBL" id="RHGB01000034">
    <property type="protein sequence ID" value="RNL57696.1"/>
    <property type="molecule type" value="Genomic_DNA"/>
</dbReference>
<dbReference type="Proteomes" id="UP000274695">
    <property type="component" value="Unassembled WGS sequence"/>
</dbReference>
<name>A0ABX9VXS2_9GAMM</name>
<keyword evidence="2" id="KW-1185">Reference proteome</keyword>
<dbReference type="RefSeq" id="WP_123183745.1">
    <property type="nucleotide sequence ID" value="NZ_RHGB01000034.1"/>
</dbReference>
<dbReference type="Pfam" id="PF07044">
    <property type="entry name" value="DUF1329"/>
    <property type="match status" value="1"/>
</dbReference>
<accession>A0ABX9VXS2</accession>
<dbReference type="InterPro" id="IPR010752">
    <property type="entry name" value="DUF1329"/>
</dbReference>
<dbReference type="Gene3D" id="2.50.20.10">
    <property type="entry name" value="Lipoprotein localisation LolA/LolB/LppX"/>
    <property type="match status" value="1"/>
</dbReference>